<dbReference type="EMBL" id="KZ825062">
    <property type="protein sequence ID" value="RAH57636.1"/>
    <property type="molecule type" value="Genomic_DNA"/>
</dbReference>
<sequence>MRGKQEAGRGWYDLIEGSPGLAFVTLQFHSWSPLLRSGSCRSGSPSLLPRSFYRLLTHWFTWLLALLTIEEQSTPHVLPPVITADDVMAPCGEERWLL</sequence>
<reference evidence="1 2" key="1">
    <citation type="submission" date="2018-02" db="EMBL/GenBank/DDBJ databases">
        <title>The genomes of Aspergillus section Nigri reveals drivers in fungal speciation.</title>
        <authorList>
            <consortium name="DOE Joint Genome Institute"/>
            <person name="Vesth T.C."/>
            <person name="Nybo J."/>
            <person name="Theobald S."/>
            <person name="Brandl J."/>
            <person name="Frisvad J.C."/>
            <person name="Nielsen K.F."/>
            <person name="Lyhne E.K."/>
            <person name="Kogle M.E."/>
            <person name="Kuo A."/>
            <person name="Riley R."/>
            <person name="Clum A."/>
            <person name="Nolan M."/>
            <person name="Lipzen A."/>
            <person name="Salamov A."/>
            <person name="Henrissat B."/>
            <person name="Wiebenga A."/>
            <person name="De vries R.P."/>
            <person name="Grigoriev I.V."/>
            <person name="Mortensen U.H."/>
            <person name="Andersen M.R."/>
            <person name="Baker S.E."/>
        </authorList>
    </citation>
    <scope>NUCLEOTIDE SEQUENCE [LARGE SCALE GENOMIC DNA]</scope>
    <source>
        <strain evidence="1 2">CBS 112811</strain>
    </source>
</reference>
<proteinExistence type="predicted"/>
<protein>
    <submittedName>
        <fullName evidence="1">Uncharacterized protein</fullName>
    </submittedName>
</protein>
<dbReference type="RefSeq" id="XP_025515558.1">
    <property type="nucleotide sequence ID" value="XM_025655391.1"/>
</dbReference>
<keyword evidence="2" id="KW-1185">Reference proteome</keyword>
<dbReference type="GeneID" id="37158793"/>
<name>A0A8G1VLI7_9EURO</name>
<organism evidence="1 2">
    <name type="scientific">Aspergillus piperis CBS 112811</name>
    <dbReference type="NCBI Taxonomy" id="1448313"/>
    <lineage>
        <taxon>Eukaryota</taxon>
        <taxon>Fungi</taxon>
        <taxon>Dikarya</taxon>
        <taxon>Ascomycota</taxon>
        <taxon>Pezizomycotina</taxon>
        <taxon>Eurotiomycetes</taxon>
        <taxon>Eurotiomycetidae</taxon>
        <taxon>Eurotiales</taxon>
        <taxon>Aspergillaceae</taxon>
        <taxon>Aspergillus</taxon>
        <taxon>Aspergillus subgen. Circumdati</taxon>
    </lineage>
</organism>
<gene>
    <name evidence="1" type="ORF">BO85DRAFT_307613</name>
</gene>
<dbReference type="AlphaFoldDB" id="A0A8G1VLI7"/>
<evidence type="ECO:0000313" key="2">
    <source>
        <dbReference type="Proteomes" id="UP000249526"/>
    </source>
</evidence>
<accession>A0A8G1VLI7</accession>
<dbReference type="Proteomes" id="UP000249526">
    <property type="component" value="Unassembled WGS sequence"/>
</dbReference>
<evidence type="ECO:0000313" key="1">
    <source>
        <dbReference type="EMBL" id="RAH57636.1"/>
    </source>
</evidence>